<organism evidence="5">
    <name type="scientific">Caenorhabditis brenneri</name>
    <name type="common">Nematode worm</name>
    <dbReference type="NCBI Taxonomy" id="135651"/>
    <lineage>
        <taxon>Eukaryota</taxon>
        <taxon>Metazoa</taxon>
        <taxon>Ecdysozoa</taxon>
        <taxon>Nematoda</taxon>
        <taxon>Chromadorea</taxon>
        <taxon>Rhabditida</taxon>
        <taxon>Rhabditina</taxon>
        <taxon>Rhabditomorpha</taxon>
        <taxon>Rhabditoidea</taxon>
        <taxon>Rhabditidae</taxon>
        <taxon>Peloderinae</taxon>
        <taxon>Caenorhabditis</taxon>
    </lineage>
</organism>
<evidence type="ECO:0000256" key="2">
    <source>
        <dbReference type="ARBA" id="ARBA00022803"/>
    </source>
</evidence>
<dbReference type="InterPro" id="IPR019734">
    <property type="entry name" value="TPR_rpt"/>
</dbReference>
<name>G0P5G3_CAEBE</name>
<evidence type="ECO:0000256" key="1">
    <source>
        <dbReference type="ARBA" id="ARBA00022737"/>
    </source>
</evidence>
<dbReference type="InterPro" id="IPR038645">
    <property type="entry name" value="TTC5_OB_sf"/>
</dbReference>
<dbReference type="PANTHER" id="PTHR44943">
    <property type="entry name" value="CELLULOSE SYNTHASE OPERON PROTEIN C"/>
    <property type="match status" value="1"/>
</dbReference>
<dbReference type="HOGENOM" id="CLU_026886_2_1_1"/>
<dbReference type="InterPro" id="IPR051685">
    <property type="entry name" value="Ycf3/AcsC/BcsC/TPR_MFPF"/>
</dbReference>
<sequence length="403" mass="45611">MDFKNELELYKRLYFKNHPSSNKEEESIAVIARAEQYIKDNLPTIACQARAYDTNQKALLLYNAGKLFNVLEEYNECGEEYLSTSVRMNPKNPDAWHELGICVMKRRDVEYAQSCFKIALGISRTAPILTSFAVAMRLMALEHPEPAQTEMRTKAMELIIEARRLDSSYGPANIAFATGLFYCFFTTAKVELQFLDKVIENYRKALQCEFSRTDPEVHINMATCLKFMERYDEALVSLEQAAEYDARNDLETREKLNSFVNYLTKFSDAVQKKGRMKPKRLMEMVNDLKKSPGADGFRAKIIGNVGHDETIPVALVGVDASGEVYGITIYNCLSNFGFVIGDTVTIAKPDFREIKNLRIPTDPPTFVESLKWIRVGTPTQIKKNGVPLPESVLARAVASTQAK</sequence>
<dbReference type="InterPro" id="IPR011990">
    <property type="entry name" value="TPR-like_helical_dom_sf"/>
</dbReference>
<dbReference type="OMA" id="DECKGYE"/>
<evidence type="ECO:0000259" key="3">
    <source>
        <dbReference type="Pfam" id="PF16669"/>
    </source>
</evidence>
<dbReference type="PANTHER" id="PTHR44943:SF8">
    <property type="entry name" value="TPR REPEAT-CONTAINING PROTEIN MJ0263"/>
    <property type="match status" value="1"/>
</dbReference>
<evidence type="ECO:0000313" key="4">
    <source>
        <dbReference type="EMBL" id="EGT45487.1"/>
    </source>
</evidence>
<dbReference type="Gene3D" id="1.25.40.10">
    <property type="entry name" value="Tetratricopeptide repeat domain"/>
    <property type="match status" value="1"/>
</dbReference>
<keyword evidence="1" id="KW-0677">Repeat</keyword>
<dbReference type="Pfam" id="PF16669">
    <property type="entry name" value="TTC5_OB"/>
    <property type="match status" value="1"/>
</dbReference>
<dbReference type="EMBL" id="GL380083">
    <property type="protein sequence ID" value="EGT45487.1"/>
    <property type="molecule type" value="Genomic_DNA"/>
</dbReference>
<dbReference type="InterPro" id="IPR032076">
    <property type="entry name" value="TTC5_OB"/>
</dbReference>
<dbReference type="OrthoDB" id="423589at2759"/>
<dbReference type="FunCoup" id="G0P5G3">
    <property type="interactions" value="3136"/>
</dbReference>
<dbReference type="Gene3D" id="2.40.50.550">
    <property type="match status" value="1"/>
</dbReference>
<protein>
    <recommendedName>
        <fullName evidence="3">Tetratricopeptide repeat protein 5 OB fold domain-containing protein</fullName>
    </recommendedName>
</protein>
<evidence type="ECO:0000313" key="5">
    <source>
        <dbReference type="Proteomes" id="UP000008068"/>
    </source>
</evidence>
<proteinExistence type="predicted"/>
<keyword evidence="2" id="KW-0802">TPR repeat</keyword>
<dbReference type="Proteomes" id="UP000008068">
    <property type="component" value="Unassembled WGS sequence"/>
</dbReference>
<dbReference type="AlphaFoldDB" id="G0P5G3"/>
<dbReference type="eggNOG" id="ENOG502QQ6C">
    <property type="taxonomic scope" value="Eukaryota"/>
</dbReference>
<reference evidence="5" key="1">
    <citation type="submission" date="2011-07" db="EMBL/GenBank/DDBJ databases">
        <authorList>
            <consortium name="Caenorhabditis brenneri Sequencing and Analysis Consortium"/>
            <person name="Wilson R.K."/>
        </authorList>
    </citation>
    <scope>NUCLEOTIDE SEQUENCE [LARGE SCALE GENOMIC DNA]</scope>
    <source>
        <strain evidence="5">PB2801</strain>
    </source>
</reference>
<dbReference type="STRING" id="135651.G0P5G3"/>
<accession>G0P5G3</accession>
<dbReference type="SUPFAM" id="SSF48452">
    <property type="entry name" value="TPR-like"/>
    <property type="match status" value="1"/>
</dbReference>
<gene>
    <name evidence="4" type="ORF">CAEBREN_03669</name>
</gene>
<keyword evidence="5" id="KW-1185">Reference proteome</keyword>
<dbReference type="InParanoid" id="G0P5G3"/>
<dbReference type="SMART" id="SM00028">
    <property type="entry name" value="TPR"/>
    <property type="match status" value="3"/>
</dbReference>
<feature type="domain" description="Tetratricopeptide repeat protein 5 OB fold" evidence="3">
    <location>
        <begin position="276"/>
        <end position="396"/>
    </location>
</feature>